<keyword evidence="2" id="KW-1185">Reference proteome</keyword>
<accession>A0ABU6VTX2</accession>
<proteinExistence type="predicted"/>
<organism evidence="1 2">
    <name type="scientific">Stylosanthes scabra</name>
    <dbReference type="NCBI Taxonomy" id="79078"/>
    <lineage>
        <taxon>Eukaryota</taxon>
        <taxon>Viridiplantae</taxon>
        <taxon>Streptophyta</taxon>
        <taxon>Embryophyta</taxon>
        <taxon>Tracheophyta</taxon>
        <taxon>Spermatophyta</taxon>
        <taxon>Magnoliopsida</taxon>
        <taxon>eudicotyledons</taxon>
        <taxon>Gunneridae</taxon>
        <taxon>Pentapetalae</taxon>
        <taxon>rosids</taxon>
        <taxon>fabids</taxon>
        <taxon>Fabales</taxon>
        <taxon>Fabaceae</taxon>
        <taxon>Papilionoideae</taxon>
        <taxon>50 kb inversion clade</taxon>
        <taxon>dalbergioids sensu lato</taxon>
        <taxon>Dalbergieae</taxon>
        <taxon>Pterocarpus clade</taxon>
        <taxon>Stylosanthes</taxon>
    </lineage>
</organism>
<dbReference type="EMBL" id="JASCZI010152732">
    <property type="protein sequence ID" value="MED6176604.1"/>
    <property type="molecule type" value="Genomic_DNA"/>
</dbReference>
<protein>
    <submittedName>
        <fullName evidence="1">Uncharacterized protein</fullName>
    </submittedName>
</protein>
<evidence type="ECO:0000313" key="2">
    <source>
        <dbReference type="Proteomes" id="UP001341840"/>
    </source>
</evidence>
<reference evidence="1 2" key="1">
    <citation type="journal article" date="2023" name="Plants (Basel)">
        <title>Bridging the Gap: Combining Genomics and Transcriptomics Approaches to Understand Stylosanthes scabra, an Orphan Legume from the Brazilian Caatinga.</title>
        <authorList>
            <person name="Ferreira-Neto J.R.C."/>
            <person name="da Silva M.D."/>
            <person name="Binneck E."/>
            <person name="de Melo N.F."/>
            <person name="da Silva R.H."/>
            <person name="de Melo A.L.T.M."/>
            <person name="Pandolfi V."/>
            <person name="Bustamante F.O."/>
            <person name="Brasileiro-Vidal A.C."/>
            <person name="Benko-Iseppon A.M."/>
        </authorList>
    </citation>
    <scope>NUCLEOTIDE SEQUENCE [LARGE SCALE GENOMIC DNA]</scope>
    <source>
        <tissue evidence="1">Leaves</tissue>
    </source>
</reference>
<dbReference type="Proteomes" id="UP001341840">
    <property type="component" value="Unassembled WGS sequence"/>
</dbReference>
<evidence type="ECO:0000313" key="1">
    <source>
        <dbReference type="EMBL" id="MED6176604.1"/>
    </source>
</evidence>
<sequence>MGVNLVGLEQMSAISAAEPNIWREIDGIRTSRDPLGTNIWEEFLPGRLLRPLNQELKLHVSSNFKVFVHQTQSVDPNFSEMLKCIGRTSRRELGQVTNATVLA</sequence>
<gene>
    <name evidence="1" type="ORF">PIB30_089799</name>
</gene>
<name>A0ABU6VTX2_9FABA</name>
<comment type="caution">
    <text evidence="1">The sequence shown here is derived from an EMBL/GenBank/DDBJ whole genome shotgun (WGS) entry which is preliminary data.</text>
</comment>